<feature type="transmembrane region" description="Helical" evidence="3">
    <location>
        <begin position="311"/>
        <end position="330"/>
    </location>
</feature>
<dbReference type="EMBL" id="FRFE01000001">
    <property type="protein sequence ID" value="SHO43128.1"/>
    <property type="molecule type" value="Genomic_DNA"/>
</dbReference>
<dbReference type="Gene3D" id="3.30.450.20">
    <property type="entry name" value="PAS domain"/>
    <property type="match status" value="1"/>
</dbReference>
<dbReference type="PANTHER" id="PTHR45138">
    <property type="entry name" value="REGULATORY COMPONENTS OF SENSORY TRANSDUCTION SYSTEM"/>
    <property type="match status" value="1"/>
</dbReference>
<dbReference type="InterPro" id="IPR050469">
    <property type="entry name" value="Diguanylate_Cyclase"/>
</dbReference>
<dbReference type="InterPro" id="IPR043128">
    <property type="entry name" value="Rev_trsase/Diguanyl_cyclase"/>
</dbReference>
<feature type="domain" description="GGDEF" evidence="5">
    <location>
        <begin position="419"/>
        <end position="552"/>
    </location>
</feature>
<keyword evidence="3" id="KW-1133">Transmembrane helix</keyword>
<dbReference type="InterPro" id="IPR003660">
    <property type="entry name" value="HAMP_dom"/>
</dbReference>
<dbReference type="GO" id="GO:0005886">
    <property type="term" value="C:plasma membrane"/>
    <property type="evidence" value="ECO:0007669"/>
    <property type="project" value="TreeGrafter"/>
</dbReference>
<dbReference type="STRING" id="1121416.SAMN02745220_00306"/>
<dbReference type="GO" id="GO:0043709">
    <property type="term" value="P:cell adhesion involved in single-species biofilm formation"/>
    <property type="evidence" value="ECO:0007669"/>
    <property type="project" value="TreeGrafter"/>
</dbReference>
<dbReference type="RefSeq" id="WP_073611654.1">
    <property type="nucleotide sequence ID" value="NZ_FRFE01000001.1"/>
</dbReference>
<dbReference type="SUPFAM" id="SSF158472">
    <property type="entry name" value="HAMP domain-like"/>
    <property type="match status" value="1"/>
</dbReference>
<dbReference type="AlphaFoldDB" id="A0A1M7XWJ5"/>
<feature type="transmembrane region" description="Helical" evidence="3">
    <location>
        <begin position="17"/>
        <end position="37"/>
    </location>
</feature>
<evidence type="ECO:0000256" key="3">
    <source>
        <dbReference type="SAM" id="Phobius"/>
    </source>
</evidence>
<evidence type="ECO:0000259" key="5">
    <source>
        <dbReference type="PROSITE" id="PS50887"/>
    </source>
</evidence>
<dbReference type="SUPFAM" id="SSF55073">
    <property type="entry name" value="Nucleotide cyclase"/>
    <property type="match status" value="1"/>
</dbReference>
<comment type="catalytic activity">
    <reaction evidence="2">
        <text>2 GTP = 3',3'-c-di-GMP + 2 diphosphate</text>
        <dbReference type="Rhea" id="RHEA:24898"/>
        <dbReference type="ChEBI" id="CHEBI:33019"/>
        <dbReference type="ChEBI" id="CHEBI:37565"/>
        <dbReference type="ChEBI" id="CHEBI:58805"/>
        <dbReference type="EC" id="2.7.7.65"/>
    </reaction>
</comment>
<dbReference type="Proteomes" id="UP000184603">
    <property type="component" value="Unassembled WGS sequence"/>
</dbReference>
<dbReference type="SMART" id="SM00267">
    <property type="entry name" value="GGDEF"/>
    <property type="match status" value="1"/>
</dbReference>
<evidence type="ECO:0000313" key="6">
    <source>
        <dbReference type="EMBL" id="SHO43128.1"/>
    </source>
</evidence>
<protein>
    <recommendedName>
        <fullName evidence="1">diguanylate cyclase</fullName>
        <ecNumber evidence="1">2.7.7.65</ecNumber>
    </recommendedName>
</protein>
<dbReference type="OrthoDB" id="9813903at2"/>
<dbReference type="PROSITE" id="PS50885">
    <property type="entry name" value="HAMP"/>
    <property type="match status" value="1"/>
</dbReference>
<dbReference type="GO" id="GO:0007165">
    <property type="term" value="P:signal transduction"/>
    <property type="evidence" value="ECO:0007669"/>
    <property type="project" value="InterPro"/>
</dbReference>
<dbReference type="CDD" id="cd01949">
    <property type="entry name" value="GGDEF"/>
    <property type="match status" value="1"/>
</dbReference>
<dbReference type="GO" id="GO:0052621">
    <property type="term" value="F:diguanylate cyclase activity"/>
    <property type="evidence" value="ECO:0007669"/>
    <property type="project" value="UniProtKB-EC"/>
</dbReference>
<gene>
    <name evidence="6" type="ORF">SAMN02745220_00306</name>
</gene>
<dbReference type="PANTHER" id="PTHR45138:SF9">
    <property type="entry name" value="DIGUANYLATE CYCLASE DGCM-RELATED"/>
    <property type="match status" value="1"/>
</dbReference>
<keyword evidence="3" id="KW-0472">Membrane</keyword>
<feature type="domain" description="HAMP" evidence="4">
    <location>
        <begin position="331"/>
        <end position="383"/>
    </location>
</feature>
<proteinExistence type="predicted"/>
<dbReference type="EC" id="2.7.7.65" evidence="1"/>
<evidence type="ECO:0000256" key="2">
    <source>
        <dbReference type="ARBA" id="ARBA00034247"/>
    </source>
</evidence>
<dbReference type="Gene3D" id="6.10.340.10">
    <property type="match status" value="1"/>
</dbReference>
<dbReference type="InterPro" id="IPR029787">
    <property type="entry name" value="Nucleotide_cyclase"/>
</dbReference>
<dbReference type="Pfam" id="PF00990">
    <property type="entry name" value="GGDEF"/>
    <property type="match status" value="1"/>
</dbReference>
<keyword evidence="3" id="KW-0812">Transmembrane</keyword>
<sequence length="562" mass="62837">MNIDNSWQRPGSIRNRILFFSILVTLVPSIGMGWFWYDISRKTTTAKIEQQLTGSADIIEREIGLWFKERNYDLRVFSNSFVVPENLGIYQREKTSTTGPSEKTEEALKKISTYLGIIITKFQNYQTLAVLDAGGKVLASSSPVLQEKFVMLPDNWQEQVQHNQYFIGNYFLTDPEGGPLVLIGIPLIESTENAVIGFFVLEAHLDTIRSLVTGSLPDRRIQNGSAVTLLEKDGRIIFSSTPTGSADTADIVTEEALKLFQQPGILHEYVNRKQVAVLGMGFSFTELPWYLLMEKNRDDVYATIMEARNQILLITALLSVVIGGTAVIIARQIIFPLKELIKGVQQVAGGDLQVSVPVRRKDELGLVTTMFNEMVERLQENQTRLEELATTDPLTGLANRKQIMTSLELQLEGFYRHGTSFSLLMLDIDFFKKVNDTYGHQAGDSILVEIASILGTILRTLDTAGRYGGEEFVVILDTADQAQAVQSAERIRRAVERHVFSWNGHELRITISVGASAIHPSDETVNSLIARVDEALYRAKSEGRNRVCIPTIMETGEVLNQA</sequence>
<accession>A0A1M7XWJ5</accession>
<dbReference type="CDD" id="cd06225">
    <property type="entry name" value="HAMP"/>
    <property type="match status" value="1"/>
</dbReference>
<organism evidence="6 7">
    <name type="scientific">Desulfopila aestuarii DSM 18488</name>
    <dbReference type="NCBI Taxonomy" id="1121416"/>
    <lineage>
        <taxon>Bacteria</taxon>
        <taxon>Pseudomonadati</taxon>
        <taxon>Thermodesulfobacteriota</taxon>
        <taxon>Desulfobulbia</taxon>
        <taxon>Desulfobulbales</taxon>
        <taxon>Desulfocapsaceae</taxon>
        <taxon>Desulfopila</taxon>
    </lineage>
</organism>
<dbReference type="FunFam" id="3.30.70.270:FF:000001">
    <property type="entry name" value="Diguanylate cyclase domain protein"/>
    <property type="match status" value="1"/>
</dbReference>
<dbReference type="InterPro" id="IPR000160">
    <property type="entry name" value="GGDEF_dom"/>
</dbReference>
<reference evidence="6 7" key="1">
    <citation type="submission" date="2016-12" db="EMBL/GenBank/DDBJ databases">
        <authorList>
            <person name="Song W.-J."/>
            <person name="Kurnit D.M."/>
        </authorList>
    </citation>
    <scope>NUCLEOTIDE SEQUENCE [LARGE SCALE GENOMIC DNA]</scope>
    <source>
        <strain evidence="6 7">DSM 18488</strain>
    </source>
</reference>
<name>A0A1M7XWJ5_9BACT</name>
<dbReference type="GO" id="GO:1902201">
    <property type="term" value="P:negative regulation of bacterial-type flagellum-dependent cell motility"/>
    <property type="evidence" value="ECO:0007669"/>
    <property type="project" value="TreeGrafter"/>
</dbReference>
<dbReference type="Pfam" id="PF00672">
    <property type="entry name" value="HAMP"/>
    <property type="match status" value="1"/>
</dbReference>
<evidence type="ECO:0000313" key="7">
    <source>
        <dbReference type="Proteomes" id="UP000184603"/>
    </source>
</evidence>
<dbReference type="NCBIfam" id="TIGR00254">
    <property type="entry name" value="GGDEF"/>
    <property type="match status" value="1"/>
</dbReference>
<evidence type="ECO:0000259" key="4">
    <source>
        <dbReference type="PROSITE" id="PS50885"/>
    </source>
</evidence>
<keyword evidence="7" id="KW-1185">Reference proteome</keyword>
<dbReference type="Gene3D" id="3.30.70.270">
    <property type="match status" value="1"/>
</dbReference>
<dbReference type="SMART" id="SM00304">
    <property type="entry name" value="HAMP"/>
    <property type="match status" value="1"/>
</dbReference>
<evidence type="ECO:0000256" key="1">
    <source>
        <dbReference type="ARBA" id="ARBA00012528"/>
    </source>
</evidence>
<dbReference type="PROSITE" id="PS50887">
    <property type="entry name" value="GGDEF"/>
    <property type="match status" value="1"/>
</dbReference>